<organism evidence="4 5">
    <name type="scientific">Alkalimonas amylolytica</name>
    <dbReference type="NCBI Taxonomy" id="152573"/>
    <lineage>
        <taxon>Bacteria</taxon>
        <taxon>Pseudomonadati</taxon>
        <taxon>Pseudomonadota</taxon>
        <taxon>Gammaproteobacteria</taxon>
        <taxon>Alkalimonas</taxon>
    </lineage>
</organism>
<dbReference type="InterPro" id="IPR051257">
    <property type="entry name" value="Diverse_CBS-Domain"/>
</dbReference>
<dbReference type="RefSeq" id="WP_091337794.1">
    <property type="nucleotide sequence ID" value="NZ_FNRM01000001.1"/>
</dbReference>
<dbReference type="SMART" id="SM00116">
    <property type="entry name" value="CBS"/>
    <property type="match status" value="2"/>
</dbReference>
<gene>
    <name evidence="4" type="ORF">SAMN04488051_10150</name>
</gene>
<accession>A0A1H3X0X8</accession>
<evidence type="ECO:0000259" key="3">
    <source>
        <dbReference type="PROSITE" id="PS51371"/>
    </source>
</evidence>
<dbReference type="STRING" id="152573.SAMN04488051_10150"/>
<dbReference type="PANTHER" id="PTHR43080:SF2">
    <property type="entry name" value="CBS DOMAIN-CONTAINING PROTEIN"/>
    <property type="match status" value="1"/>
</dbReference>
<reference evidence="4 5" key="1">
    <citation type="submission" date="2016-10" db="EMBL/GenBank/DDBJ databases">
        <authorList>
            <person name="de Groot N.N."/>
        </authorList>
    </citation>
    <scope>NUCLEOTIDE SEQUENCE [LARGE SCALE GENOMIC DNA]</scope>
    <source>
        <strain evidence="4 5">CGMCC 1.3430</strain>
    </source>
</reference>
<feature type="domain" description="CBS" evidence="3">
    <location>
        <begin position="8"/>
        <end position="63"/>
    </location>
</feature>
<dbReference type="InterPro" id="IPR046342">
    <property type="entry name" value="CBS_dom_sf"/>
</dbReference>
<dbReference type="InterPro" id="IPR000644">
    <property type="entry name" value="CBS_dom"/>
</dbReference>
<evidence type="ECO:0000256" key="2">
    <source>
        <dbReference type="PROSITE-ProRule" id="PRU00703"/>
    </source>
</evidence>
<dbReference type="EMBL" id="FNRM01000001">
    <property type="protein sequence ID" value="SDZ92903.1"/>
    <property type="molecule type" value="Genomic_DNA"/>
</dbReference>
<dbReference type="Proteomes" id="UP000198773">
    <property type="component" value="Unassembled WGS sequence"/>
</dbReference>
<evidence type="ECO:0000313" key="4">
    <source>
        <dbReference type="EMBL" id="SDZ92903.1"/>
    </source>
</evidence>
<dbReference type="PANTHER" id="PTHR43080">
    <property type="entry name" value="CBS DOMAIN-CONTAINING PROTEIN CBSX3, MITOCHONDRIAL"/>
    <property type="match status" value="1"/>
</dbReference>
<name>A0A1H3X0X8_ALKAM</name>
<dbReference type="SUPFAM" id="SSF54631">
    <property type="entry name" value="CBS-domain pair"/>
    <property type="match status" value="1"/>
</dbReference>
<keyword evidence="5" id="KW-1185">Reference proteome</keyword>
<keyword evidence="1 2" id="KW-0129">CBS domain</keyword>
<dbReference type="Gene3D" id="3.10.580.10">
    <property type="entry name" value="CBS-domain"/>
    <property type="match status" value="1"/>
</dbReference>
<protein>
    <submittedName>
        <fullName evidence="4">Acetoin utilization protein AcuB</fullName>
    </submittedName>
</protein>
<feature type="domain" description="CBS" evidence="3">
    <location>
        <begin position="82"/>
        <end position="140"/>
    </location>
</feature>
<dbReference type="AlphaFoldDB" id="A0A1H3X0X8"/>
<proteinExistence type="predicted"/>
<dbReference type="PROSITE" id="PS51371">
    <property type="entry name" value="CBS"/>
    <property type="match status" value="2"/>
</dbReference>
<dbReference type="CDD" id="cd04584">
    <property type="entry name" value="CBS_pair_AcuB_like"/>
    <property type="match status" value="1"/>
</dbReference>
<dbReference type="OrthoDB" id="9790355at2"/>
<evidence type="ECO:0000256" key="1">
    <source>
        <dbReference type="ARBA" id="ARBA00023122"/>
    </source>
</evidence>
<sequence length="140" mass="15657">MPAITQLMSRNPVSVSPDDTLAVVKEIFDQVKFHHLLVVDNKQLMGVISDRDLFKALSPNLGTAAETTKDLATLKKRVHQVMHRQPISLSVGAEVMDAVRLFNREGVSCIPVVDSFNRPLGILSWRDIMQALEKKQPRAE</sequence>
<dbReference type="Pfam" id="PF00571">
    <property type="entry name" value="CBS"/>
    <property type="match status" value="2"/>
</dbReference>
<evidence type="ECO:0000313" key="5">
    <source>
        <dbReference type="Proteomes" id="UP000198773"/>
    </source>
</evidence>